<evidence type="ECO:0000313" key="8">
    <source>
        <dbReference type="EMBL" id="KAJ1686886.1"/>
    </source>
</evidence>
<evidence type="ECO:0000256" key="3">
    <source>
        <dbReference type="ARBA" id="ARBA00022750"/>
    </source>
</evidence>
<proteinExistence type="inferred from homology"/>
<evidence type="ECO:0000256" key="2">
    <source>
        <dbReference type="ARBA" id="ARBA00022670"/>
    </source>
</evidence>
<dbReference type="OrthoDB" id="2747330at2759"/>
<accession>A0A9Q0C3Z7</accession>
<dbReference type="Proteomes" id="UP001151287">
    <property type="component" value="Unassembled WGS sequence"/>
</dbReference>
<dbReference type="InterPro" id="IPR033121">
    <property type="entry name" value="PEPTIDASE_A1"/>
</dbReference>
<dbReference type="InterPro" id="IPR021109">
    <property type="entry name" value="Peptidase_aspartic_dom_sf"/>
</dbReference>
<comment type="caution">
    <text evidence="8">The sequence shown here is derived from an EMBL/GenBank/DDBJ whole genome shotgun (WGS) entry which is preliminary data.</text>
</comment>
<evidence type="ECO:0000256" key="1">
    <source>
        <dbReference type="ARBA" id="ARBA00007447"/>
    </source>
</evidence>
<dbReference type="Gene3D" id="2.40.70.10">
    <property type="entry name" value="Acid Proteases"/>
    <property type="match status" value="2"/>
</dbReference>
<dbReference type="Pfam" id="PF14541">
    <property type="entry name" value="TAXi_C"/>
    <property type="match status" value="1"/>
</dbReference>
<dbReference type="InterPro" id="IPR001969">
    <property type="entry name" value="Aspartic_peptidase_AS"/>
</dbReference>
<feature type="domain" description="Peptidase A1" evidence="7">
    <location>
        <begin position="65"/>
        <end position="396"/>
    </location>
</feature>
<protein>
    <recommendedName>
        <fullName evidence="7">Peptidase A1 domain-containing protein</fullName>
    </recommendedName>
</protein>
<evidence type="ECO:0000256" key="4">
    <source>
        <dbReference type="ARBA" id="ARBA00022801"/>
    </source>
</evidence>
<comment type="similarity">
    <text evidence="1">Belongs to the peptidase A1 family.</text>
</comment>
<dbReference type="GO" id="GO:0005576">
    <property type="term" value="C:extracellular region"/>
    <property type="evidence" value="ECO:0007669"/>
    <property type="project" value="TreeGrafter"/>
</dbReference>
<organism evidence="8 9">
    <name type="scientific">Rhynchospora breviuscula</name>
    <dbReference type="NCBI Taxonomy" id="2022672"/>
    <lineage>
        <taxon>Eukaryota</taxon>
        <taxon>Viridiplantae</taxon>
        <taxon>Streptophyta</taxon>
        <taxon>Embryophyta</taxon>
        <taxon>Tracheophyta</taxon>
        <taxon>Spermatophyta</taxon>
        <taxon>Magnoliopsida</taxon>
        <taxon>Liliopsida</taxon>
        <taxon>Poales</taxon>
        <taxon>Cyperaceae</taxon>
        <taxon>Cyperoideae</taxon>
        <taxon>Rhynchosporeae</taxon>
        <taxon>Rhynchospora</taxon>
    </lineage>
</organism>
<keyword evidence="9" id="KW-1185">Reference proteome</keyword>
<reference evidence="8" key="1">
    <citation type="journal article" date="2022" name="Cell">
        <title>Repeat-based holocentromeres influence genome architecture and karyotype evolution.</title>
        <authorList>
            <person name="Hofstatter P.G."/>
            <person name="Thangavel G."/>
            <person name="Lux T."/>
            <person name="Neumann P."/>
            <person name="Vondrak T."/>
            <person name="Novak P."/>
            <person name="Zhang M."/>
            <person name="Costa L."/>
            <person name="Castellani M."/>
            <person name="Scott A."/>
            <person name="Toegelov H."/>
            <person name="Fuchs J."/>
            <person name="Mata-Sucre Y."/>
            <person name="Dias Y."/>
            <person name="Vanzela A.L.L."/>
            <person name="Huettel B."/>
            <person name="Almeida C.C.S."/>
            <person name="Simkova H."/>
            <person name="Souza G."/>
            <person name="Pedrosa-Harand A."/>
            <person name="Macas J."/>
            <person name="Mayer K.F.X."/>
            <person name="Houben A."/>
            <person name="Marques A."/>
        </authorList>
    </citation>
    <scope>NUCLEOTIDE SEQUENCE</scope>
    <source>
        <strain evidence="8">RhyBre1mFocal</strain>
    </source>
</reference>
<dbReference type="InterPro" id="IPR034161">
    <property type="entry name" value="Pepsin-like_plant"/>
</dbReference>
<dbReference type="PANTHER" id="PTHR47967">
    <property type="entry name" value="OS07G0603500 PROTEIN-RELATED"/>
    <property type="match status" value="1"/>
</dbReference>
<evidence type="ECO:0000259" key="7">
    <source>
        <dbReference type="PROSITE" id="PS51767"/>
    </source>
</evidence>
<dbReference type="InterPro" id="IPR051708">
    <property type="entry name" value="Plant_Aspart_Prot_A1"/>
</dbReference>
<dbReference type="CDD" id="cd05476">
    <property type="entry name" value="pepsin_A_like_plant"/>
    <property type="match status" value="1"/>
</dbReference>
<keyword evidence="3" id="KW-0064">Aspartyl protease</keyword>
<keyword evidence="5" id="KW-0325">Glycoprotein</keyword>
<feature type="signal peptide" evidence="6">
    <location>
        <begin position="1"/>
        <end position="20"/>
    </location>
</feature>
<dbReference type="InterPro" id="IPR032861">
    <property type="entry name" value="TAXi_N"/>
</dbReference>
<dbReference type="PANTHER" id="PTHR47967:SF45">
    <property type="entry name" value="OS07G0533800 PROTEIN"/>
    <property type="match status" value="1"/>
</dbReference>
<evidence type="ECO:0000256" key="5">
    <source>
        <dbReference type="ARBA" id="ARBA00023180"/>
    </source>
</evidence>
<dbReference type="PROSITE" id="PS51767">
    <property type="entry name" value="PEPTIDASE_A1"/>
    <property type="match status" value="1"/>
</dbReference>
<evidence type="ECO:0000313" key="9">
    <source>
        <dbReference type="Proteomes" id="UP001151287"/>
    </source>
</evidence>
<dbReference type="PROSITE" id="PS00141">
    <property type="entry name" value="ASP_PROTEASE"/>
    <property type="match status" value="1"/>
</dbReference>
<keyword evidence="2" id="KW-0645">Protease</keyword>
<dbReference type="AlphaFoldDB" id="A0A9Q0C3Z7"/>
<name>A0A9Q0C3Z7_9POAL</name>
<dbReference type="Pfam" id="PF14543">
    <property type="entry name" value="TAXi_N"/>
    <property type="match status" value="1"/>
</dbReference>
<dbReference type="GO" id="GO:0006508">
    <property type="term" value="P:proteolysis"/>
    <property type="evidence" value="ECO:0007669"/>
    <property type="project" value="UniProtKB-KW"/>
</dbReference>
<dbReference type="GO" id="GO:0004190">
    <property type="term" value="F:aspartic-type endopeptidase activity"/>
    <property type="evidence" value="ECO:0007669"/>
    <property type="project" value="UniProtKB-KW"/>
</dbReference>
<sequence length="403" mass="43374">MDQMAPFVIFLLAAFSKTLASSTFDGARLGMRHVDFGGNFTKDELLARSAFRSSRLSLQYSSGEYMIELSIGTPDPQPISGVADTGSDIIWTQCEQPTSLYDPQKSQTYSALPCTSNACLHAPNPVPNQCCSYSITYGSSTAQGTLLSDTFLLGDTNPVSVPEMVIGCTTSSMATISGADAPTGIIGLSRSEYSLISQLGVDKFSYCLHPDKDTIHPMFLGSAAILDGPLVQSTPFVAPQGSTYYYVNLVGISLGSELLSIPQSLFQYNPSDGSGGVIIDSGTPITRLVPQAFKILSQAVQNVVNLPIADGSKYNLQLCFSLPSGSKVPSMPDMTFHFNNGANLELNMDKYMTQTNDGLFCLLIREPPFTQSIIGTIQMENLHVLYDLSNNMLSFAPAECDKL</sequence>
<evidence type="ECO:0000256" key="6">
    <source>
        <dbReference type="SAM" id="SignalP"/>
    </source>
</evidence>
<feature type="chain" id="PRO_5040123327" description="Peptidase A1 domain-containing protein" evidence="6">
    <location>
        <begin position="21"/>
        <end position="403"/>
    </location>
</feature>
<gene>
    <name evidence="8" type="ORF">LUZ63_018276</name>
</gene>
<dbReference type="SUPFAM" id="SSF50630">
    <property type="entry name" value="Acid proteases"/>
    <property type="match status" value="1"/>
</dbReference>
<dbReference type="InterPro" id="IPR032799">
    <property type="entry name" value="TAXi_C"/>
</dbReference>
<dbReference type="EMBL" id="JAMQYH010000005">
    <property type="protein sequence ID" value="KAJ1686886.1"/>
    <property type="molecule type" value="Genomic_DNA"/>
</dbReference>
<keyword evidence="4" id="KW-0378">Hydrolase</keyword>
<keyword evidence="6" id="KW-0732">Signal</keyword>
<dbReference type="FunFam" id="2.40.70.10:FF:000033">
    <property type="entry name" value="Aspartyl protease family protein"/>
    <property type="match status" value="1"/>
</dbReference>